<feature type="domain" description="tRNA(Ile)-lysidine synthase substrate-binding" evidence="9">
    <location>
        <begin position="258"/>
        <end position="325"/>
    </location>
</feature>
<comment type="similarity">
    <text evidence="7">Belongs to the tRNA(Ile)-lysidine synthase family.</text>
</comment>
<dbReference type="CDD" id="cd01992">
    <property type="entry name" value="TilS_N"/>
    <property type="match status" value="1"/>
</dbReference>
<dbReference type="Gene3D" id="3.40.50.620">
    <property type="entry name" value="HUPs"/>
    <property type="match status" value="1"/>
</dbReference>
<evidence type="ECO:0000256" key="2">
    <source>
        <dbReference type="ARBA" id="ARBA00022598"/>
    </source>
</evidence>
<evidence type="ECO:0000256" key="6">
    <source>
        <dbReference type="ARBA" id="ARBA00048539"/>
    </source>
</evidence>
<dbReference type="SUPFAM" id="SSF52402">
    <property type="entry name" value="Adenine nucleotide alpha hydrolases-like"/>
    <property type="match status" value="1"/>
</dbReference>
<comment type="caution">
    <text evidence="10">The sequence shown here is derived from an EMBL/GenBank/DDBJ whole genome shotgun (WGS) entry which is preliminary data.</text>
</comment>
<evidence type="ECO:0000256" key="5">
    <source>
        <dbReference type="ARBA" id="ARBA00022840"/>
    </source>
</evidence>
<dbReference type="OrthoDB" id="5244702at2"/>
<dbReference type="PANTHER" id="PTHR43033">
    <property type="entry name" value="TRNA(ILE)-LYSIDINE SYNTHASE-RELATED"/>
    <property type="match status" value="1"/>
</dbReference>
<dbReference type="GO" id="GO:0032267">
    <property type="term" value="F:tRNA(Ile)-lysidine synthase activity"/>
    <property type="evidence" value="ECO:0007669"/>
    <property type="project" value="UniProtKB-EC"/>
</dbReference>
<dbReference type="InterPro" id="IPR012795">
    <property type="entry name" value="tRNA_Ile_lys_synt_N"/>
</dbReference>
<evidence type="ECO:0000313" key="10">
    <source>
        <dbReference type="EMBL" id="PJJ58095.1"/>
    </source>
</evidence>
<dbReference type="HAMAP" id="MF_01161">
    <property type="entry name" value="tRNA_Ile_lys_synt"/>
    <property type="match status" value="1"/>
</dbReference>
<dbReference type="GO" id="GO:0006400">
    <property type="term" value="P:tRNA modification"/>
    <property type="evidence" value="ECO:0007669"/>
    <property type="project" value="UniProtKB-UniRule"/>
</dbReference>
<proteinExistence type="inferred from homology"/>
<feature type="binding site" evidence="7">
    <location>
        <begin position="38"/>
        <end position="43"/>
    </location>
    <ligand>
        <name>ATP</name>
        <dbReference type="ChEBI" id="CHEBI:30616"/>
    </ligand>
</feature>
<comment type="subcellular location">
    <subcellularLocation>
        <location evidence="7">Cytoplasm</location>
    </subcellularLocation>
</comment>
<keyword evidence="11" id="KW-1185">Reference proteome</keyword>
<evidence type="ECO:0000256" key="4">
    <source>
        <dbReference type="ARBA" id="ARBA00022741"/>
    </source>
</evidence>
<organism evidence="10 11">
    <name type="scientific">Mumia flava</name>
    <dbReference type="NCBI Taxonomy" id="1348852"/>
    <lineage>
        <taxon>Bacteria</taxon>
        <taxon>Bacillati</taxon>
        <taxon>Actinomycetota</taxon>
        <taxon>Actinomycetes</taxon>
        <taxon>Propionibacteriales</taxon>
        <taxon>Nocardioidaceae</taxon>
        <taxon>Mumia</taxon>
    </lineage>
</organism>
<evidence type="ECO:0000256" key="3">
    <source>
        <dbReference type="ARBA" id="ARBA00022694"/>
    </source>
</evidence>
<evidence type="ECO:0000259" key="9">
    <source>
        <dbReference type="Pfam" id="PF09179"/>
    </source>
</evidence>
<gene>
    <name evidence="7" type="primary">tilS</name>
    <name evidence="10" type="ORF">CLV56_2340</name>
</gene>
<dbReference type="GO" id="GO:0005737">
    <property type="term" value="C:cytoplasm"/>
    <property type="evidence" value="ECO:0007669"/>
    <property type="project" value="UniProtKB-SubCell"/>
</dbReference>
<comment type="function">
    <text evidence="7">Ligates lysine onto the cytidine present at position 34 of the AUA codon-specific tRNA(Ile) that contains the anticodon CAU, in an ATP-dependent manner. Cytidine is converted to lysidine, thus changing the amino acid specificity of the tRNA from methionine to isoleucine.</text>
</comment>
<dbReference type="EC" id="6.3.4.19" evidence="7"/>
<comment type="domain">
    <text evidence="7">The N-terminal region contains the highly conserved SGGXDS motif, predicted to be a P-loop motif involved in ATP binding.</text>
</comment>
<comment type="catalytic activity">
    <reaction evidence="6 7">
        <text>cytidine(34) in tRNA(Ile2) + L-lysine + ATP = lysidine(34) in tRNA(Ile2) + AMP + diphosphate + H(+)</text>
        <dbReference type="Rhea" id="RHEA:43744"/>
        <dbReference type="Rhea" id="RHEA-COMP:10625"/>
        <dbReference type="Rhea" id="RHEA-COMP:10670"/>
        <dbReference type="ChEBI" id="CHEBI:15378"/>
        <dbReference type="ChEBI" id="CHEBI:30616"/>
        <dbReference type="ChEBI" id="CHEBI:32551"/>
        <dbReference type="ChEBI" id="CHEBI:33019"/>
        <dbReference type="ChEBI" id="CHEBI:82748"/>
        <dbReference type="ChEBI" id="CHEBI:83665"/>
        <dbReference type="ChEBI" id="CHEBI:456215"/>
        <dbReference type="EC" id="6.3.4.19"/>
    </reaction>
</comment>
<evidence type="ECO:0000313" key="11">
    <source>
        <dbReference type="Proteomes" id="UP000230842"/>
    </source>
</evidence>
<dbReference type="InterPro" id="IPR011063">
    <property type="entry name" value="TilS/TtcA_N"/>
</dbReference>
<accession>A0A0B2BQU0</accession>
<dbReference type="NCBIfam" id="TIGR02432">
    <property type="entry name" value="lysidine_TilS_N"/>
    <property type="match status" value="1"/>
</dbReference>
<dbReference type="RefSeq" id="WP_039339940.1">
    <property type="nucleotide sequence ID" value="NZ_PGEZ01000001.1"/>
</dbReference>
<keyword evidence="5 7" id="KW-0067">ATP-binding</keyword>
<dbReference type="EMBL" id="PGEZ01000001">
    <property type="protein sequence ID" value="PJJ58095.1"/>
    <property type="molecule type" value="Genomic_DNA"/>
</dbReference>
<keyword evidence="2 7" id="KW-0436">Ligase</keyword>
<dbReference type="Proteomes" id="UP000230842">
    <property type="component" value="Unassembled WGS sequence"/>
</dbReference>
<protein>
    <recommendedName>
        <fullName evidence="7">tRNA(Ile)-lysidine synthase</fullName>
        <ecNumber evidence="7">6.3.4.19</ecNumber>
    </recommendedName>
    <alternativeName>
        <fullName evidence="7">tRNA(Ile)-2-lysyl-cytidine synthase</fullName>
    </alternativeName>
    <alternativeName>
        <fullName evidence="7">tRNA(Ile)-lysidine synthetase</fullName>
    </alternativeName>
</protein>
<evidence type="ECO:0000256" key="1">
    <source>
        <dbReference type="ARBA" id="ARBA00022490"/>
    </source>
</evidence>
<dbReference type="InterPro" id="IPR015262">
    <property type="entry name" value="tRNA_Ile_lys_synt_subst-bd"/>
</dbReference>
<dbReference type="Pfam" id="PF01171">
    <property type="entry name" value="ATP_bind_3"/>
    <property type="match status" value="1"/>
</dbReference>
<evidence type="ECO:0000256" key="7">
    <source>
        <dbReference type="HAMAP-Rule" id="MF_01161"/>
    </source>
</evidence>
<dbReference type="Pfam" id="PF09179">
    <property type="entry name" value="TilS"/>
    <property type="match status" value="1"/>
</dbReference>
<keyword evidence="1 7" id="KW-0963">Cytoplasm</keyword>
<dbReference type="InterPro" id="IPR014729">
    <property type="entry name" value="Rossmann-like_a/b/a_fold"/>
</dbReference>
<feature type="domain" description="tRNA(Ile)-lysidine/2-thiocytidine synthase N-terminal" evidence="8">
    <location>
        <begin position="33"/>
        <end position="207"/>
    </location>
</feature>
<dbReference type="SUPFAM" id="SSF82829">
    <property type="entry name" value="MesJ substrate recognition domain-like"/>
    <property type="match status" value="1"/>
</dbReference>
<keyword evidence="4 7" id="KW-0547">Nucleotide-binding</keyword>
<reference evidence="10 11" key="1">
    <citation type="submission" date="2017-11" db="EMBL/GenBank/DDBJ databases">
        <title>Genomic Encyclopedia of Archaeal and Bacterial Type Strains, Phase II (KMG-II): From Individual Species to Whole Genera.</title>
        <authorList>
            <person name="Goeker M."/>
        </authorList>
    </citation>
    <scope>NUCLEOTIDE SEQUENCE [LARGE SCALE GENOMIC DNA]</scope>
    <source>
        <strain evidence="10 11">DSM 27763</strain>
    </source>
</reference>
<dbReference type="InterPro" id="IPR012094">
    <property type="entry name" value="tRNA_Ile_lys_synt"/>
</dbReference>
<sequence>MSTADGRRLDPLVARGRRAVERALSDLPAGSPVVLGVSGGADSLALACLAAFAAPRAGHRPVAVVVDHGLQDGSGAVARRAAEAVGGLGIADVLVRRVEVGASGGPEAAAREARRAALETVADQRGAAAILLAHTRDDQAETVLLGLARGSGTRSLAGIAPVAGRWRRPLLALSRAETERICVLAGLSWWDDPHNADPAYARVRVRRQVLPVLEDALGPGIAAALARTADQSRADADLLDGLAAVLARTAVRPDTTVDVEALVSAPPALRTRVLRVWLVGAGTPAGALTRDHVLGCEALVTDWHGQDGPTLPGGVVVRRCAGALHLVRPPA</sequence>
<keyword evidence="3 7" id="KW-0819">tRNA processing</keyword>
<evidence type="ECO:0000259" key="8">
    <source>
        <dbReference type="Pfam" id="PF01171"/>
    </source>
</evidence>
<dbReference type="Gene3D" id="1.20.59.20">
    <property type="match status" value="1"/>
</dbReference>
<dbReference type="AlphaFoldDB" id="A0A0B2BQU0"/>
<dbReference type="GO" id="GO:0005524">
    <property type="term" value="F:ATP binding"/>
    <property type="evidence" value="ECO:0007669"/>
    <property type="project" value="UniProtKB-UniRule"/>
</dbReference>
<name>A0A0B2BQU0_9ACTN</name>
<dbReference type="PANTHER" id="PTHR43033:SF1">
    <property type="entry name" value="TRNA(ILE)-LYSIDINE SYNTHASE-RELATED"/>
    <property type="match status" value="1"/>
</dbReference>